<evidence type="ECO:0000256" key="3">
    <source>
        <dbReference type="ARBA" id="ARBA00022833"/>
    </source>
</evidence>
<dbReference type="InterPro" id="IPR024934">
    <property type="entry name" value="Rubredoxin-like_dom"/>
</dbReference>
<feature type="domain" description="Rubredoxin-like" evidence="5">
    <location>
        <begin position="67"/>
        <end position="129"/>
    </location>
</feature>
<sequence>MHEWSLALSIVQTLDRWARERDVQIKRVVVSVPSVSQLDLSIMREAFDMLKQDSRLSNAVLDLKVRSPKYRCRSCGYEFGQEEVDEQIKRLAGEYGEEYPLHLMPELLPTFVRCPRCGSHDIEAELSVKIDEVETI</sequence>
<evidence type="ECO:0000313" key="7">
    <source>
        <dbReference type="Proteomes" id="UP000002654"/>
    </source>
</evidence>
<reference evidence="6 7" key="1">
    <citation type="journal article" date="2011" name="PLoS ONE">
        <title>The complete genome sequence of Thermoproteus tenax: a physiologically versatile member of the Crenarchaeota.</title>
        <authorList>
            <person name="Siebers B."/>
            <person name="Zaparty M."/>
            <person name="Raddatz G."/>
            <person name="Tjaden B."/>
            <person name="Albers S.V."/>
            <person name="Bell S.D."/>
            <person name="Blombach F."/>
            <person name="Kletzin A."/>
            <person name="Kyrpides N."/>
            <person name="Lanz C."/>
            <person name="Plagens A."/>
            <person name="Rampp M."/>
            <person name="Rosinus A."/>
            <person name="von Jan M."/>
            <person name="Makarova K.S."/>
            <person name="Klenk H.P."/>
            <person name="Schuster S.C."/>
            <person name="Hensel R."/>
        </authorList>
    </citation>
    <scope>NUCLEOTIDE SEQUENCE [LARGE SCALE GENOMIC DNA]</scope>
    <source>
        <strain evidence="7">ATCC 35583 / DSM 2078 / JCM 9277 / NBRC 100435 / Kra 1</strain>
    </source>
</reference>
<dbReference type="OrthoDB" id="36835at2157"/>
<protein>
    <recommendedName>
        <fullName evidence="4">Hydrogenase maturation factor HypA</fullName>
    </recommendedName>
</protein>
<keyword evidence="2 4" id="KW-0479">Metal-binding</keyword>
<dbReference type="PANTHER" id="PTHR34535">
    <property type="entry name" value="HYDROGENASE MATURATION FACTOR HYPA"/>
    <property type="match status" value="1"/>
</dbReference>
<dbReference type="PIRSF" id="PIRSF004761">
    <property type="entry name" value="Hydrgn_mat_HypA"/>
    <property type="match status" value="1"/>
</dbReference>
<dbReference type="STRING" id="768679.TTX_0199"/>
<name>G4RMT4_THETK</name>
<dbReference type="GO" id="GO:0051604">
    <property type="term" value="P:protein maturation"/>
    <property type="evidence" value="ECO:0007669"/>
    <property type="project" value="InterPro"/>
</dbReference>
<dbReference type="GO" id="GO:0005506">
    <property type="term" value="F:iron ion binding"/>
    <property type="evidence" value="ECO:0007669"/>
    <property type="project" value="InterPro"/>
</dbReference>
<dbReference type="KEGG" id="ttn:TTX_0199"/>
<comment type="function">
    <text evidence="4">Involved in the maturation of [NiFe] hydrogenases. Required for nickel insertion into the metal center of the hydrogenase.</text>
</comment>
<dbReference type="PROSITE" id="PS50903">
    <property type="entry name" value="RUBREDOXIN_LIKE"/>
    <property type="match status" value="1"/>
</dbReference>
<feature type="binding site" evidence="4">
    <location>
        <position position="117"/>
    </location>
    <ligand>
        <name>Zn(2+)</name>
        <dbReference type="ChEBI" id="CHEBI:29105"/>
    </ligand>
</feature>
<dbReference type="PaxDb" id="768679-TTX_0199"/>
<organism evidence="6 7">
    <name type="scientific">Thermoproteus tenax (strain ATCC 35583 / DSM 2078 / JCM 9277 / NBRC 100435 / Kra 1)</name>
    <dbReference type="NCBI Taxonomy" id="768679"/>
    <lineage>
        <taxon>Archaea</taxon>
        <taxon>Thermoproteota</taxon>
        <taxon>Thermoprotei</taxon>
        <taxon>Thermoproteales</taxon>
        <taxon>Thermoproteaceae</taxon>
        <taxon>Thermoproteus</taxon>
    </lineage>
</organism>
<dbReference type="AlphaFoldDB" id="G4RMT4"/>
<dbReference type="RefSeq" id="WP_014126135.1">
    <property type="nucleotide sequence ID" value="NC_016070.1"/>
</dbReference>
<evidence type="ECO:0000259" key="5">
    <source>
        <dbReference type="PROSITE" id="PS50903"/>
    </source>
</evidence>
<dbReference type="Proteomes" id="UP000002654">
    <property type="component" value="Chromosome"/>
</dbReference>
<dbReference type="Pfam" id="PF01155">
    <property type="entry name" value="HypA"/>
    <property type="match status" value="1"/>
</dbReference>
<feature type="binding site" evidence="4">
    <location>
        <position position="114"/>
    </location>
    <ligand>
        <name>Zn(2+)</name>
        <dbReference type="ChEBI" id="CHEBI:29105"/>
    </ligand>
</feature>
<dbReference type="PANTHER" id="PTHR34535:SF3">
    <property type="entry name" value="HYDROGENASE MATURATION FACTOR HYPA"/>
    <property type="match status" value="1"/>
</dbReference>
<evidence type="ECO:0000256" key="4">
    <source>
        <dbReference type="HAMAP-Rule" id="MF_00213"/>
    </source>
</evidence>
<dbReference type="GO" id="GO:0008270">
    <property type="term" value="F:zinc ion binding"/>
    <property type="evidence" value="ECO:0007669"/>
    <property type="project" value="UniProtKB-UniRule"/>
</dbReference>
<dbReference type="EMBL" id="FN869859">
    <property type="protein sequence ID" value="CCC80878.1"/>
    <property type="molecule type" value="Genomic_DNA"/>
</dbReference>
<keyword evidence="3 4" id="KW-0862">Zinc</keyword>
<dbReference type="eggNOG" id="arCOG04426">
    <property type="taxonomic scope" value="Archaea"/>
</dbReference>
<keyword evidence="1 4" id="KW-0533">Nickel</keyword>
<evidence type="ECO:0000313" key="6">
    <source>
        <dbReference type="EMBL" id="CCC80878.1"/>
    </source>
</evidence>
<dbReference type="HAMAP" id="MF_00213">
    <property type="entry name" value="HypA_HybF"/>
    <property type="match status" value="1"/>
</dbReference>
<dbReference type="PATRIC" id="fig|768679.9.peg.208"/>
<dbReference type="Gene3D" id="3.30.2320.80">
    <property type="match status" value="1"/>
</dbReference>
<comment type="similarity">
    <text evidence="4">Belongs to the HypA/HybF family.</text>
</comment>
<dbReference type="GeneID" id="11263211"/>
<proteinExistence type="inferred from homology"/>
<keyword evidence="7" id="KW-1185">Reference proteome</keyword>
<gene>
    <name evidence="4 6" type="primary">hypA</name>
    <name evidence="6" type="ordered locus">TTX_0199</name>
</gene>
<accession>G4RMT4</accession>
<feature type="binding site" evidence="4">
    <location>
        <position position="75"/>
    </location>
    <ligand>
        <name>Zn(2+)</name>
        <dbReference type="ChEBI" id="CHEBI:29105"/>
    </ligand>
</feature>
<dbReference type="InterPro" id="IPR000688">
    <property type="entry name" value="HypA/HybF"/>
</dbReference>
<feature type="binding site" evidence="4">
    <location>
        <position position="72"/>
    </location>
    <ligand>
        <name>Zn(2+)</name>
        <dbReference type="ChEBI" id="CHEBI:29105"/>
    </ligand>
</feature>
<feature type="binding site" evidence="4">
    <location>
        <position position="2"/>
    </location>
    <ligand>
        <name>Ni(2+)</name>
        <dbReference type="ChEBI" id="CHEBI:49786"/>
    </ligand>
</feature>
<dbReference type="HOGENOM" id="CLU_126929_2_0_2"/>
<evidence type="ECO:0000256" key="2">
    <source>
        <dbReference type="ARBA" id="ARBA00022723"/>
    </source>
</evidence>
<evidence type="ECO:0000256" key="1">
    <source>
        <dbReference type="ARBA" id="ARBA00022596"/>
    </source>
</evidence>
<dbReference type="GO" id="GO:0016151">
    <property type="term" value="F:nickel cation binding"/>
    <property type="evidence" value="ECO:0007669"/>
    <property type="project" value="UniProtKB-UniRule"/>
</dbReference>